<accession>A0A167J1E0</accession>
<evidence type="ECO:0000313" key="3">
    <source>
        <dbReference type="Proteomes" id="UP000076661"/>
    </source>
</evidence>
<dbReference type="AlphaFoldDB" id="A0A167J1E0"/>
<evidence type="ECO:0000256" key="1">
    <source>
        <dbReference type="SAM" id="MobiDB-lite"/>
    </source>
</evidence>
<dbReference type="Proteomes" id="UP000076661">
    <property type="component" value="Unassembled WGS sequence"/>
</dbReference>
<feature type="region of interest" description="Disordered" evidence="1">
    <location>
        <begin position="1"/>
        <end position="28"/>
    </location>
</feature>
<organism evidence="2 3">
    <name type="scientific">Pseudoalteromonas luteoviolacea S4060-1</name>
    <dbReference type="NCBI Taxonomy" id="1365257"/>
    <lineage>
        <taxon>Bacteria</taxon>
        <taxon>Pseudomonadati</taxon>
        <taxon>Pseudomonadota</taxon>
        <taxon>Gammaproteobacteria</taxon>
        <taxon>Alteromonadales</taxon>
        <taxon>Pseudoalteromonadaceae</taxon>
        <taxon>Pseudoalteromonas</taxon>
    </lineage>
</organism>
<protein>
    <submittedName>
        <fullName evidence="2">Uncharacterized protein</fullName>
    </submittedName>
</protein>
<comment type="caution">
    <text evidence="2">The sequence shown here is derived from an EMBL/GenBank/DDBJ whole genome shotgun (WGS) entry which is preliminary data.</text>
</comment>
<sequence length="40" mass="4373">MIQLNKSELKKVHGGGGVDSPDLPERAQSQQIAWVVLKSK</sequence>
<dbReference type="EMBL" id="AUXX01000056">
    <property type="protein sequence ID" value="KZN60371.1"/>
    <property type="molecule type" value="Genomic_DNA"/>
</dbReference>
<evidence type="ECO:0000313" key="2">
    <source>
        <dbReference type="EMBL" id="KZN60371.1"/>
    </source>
</evidence>
<name>A0A167J1E0_9GAMM</name>
<gene>
    <name evidence="2" type="ORF">N478_07380</name>
</gene>
<dbReference type="PATRIC" id="fig|1365257.3.peg.4881"/>
<reference evidence="2 3" key="1">
    <citation type="submission" date="2013-07" db="EMBL/GenBank/DDBJ databases">
        <title>Comparative Genomic and Metabolomic Analysis of Twelve Strains of Pseudoalteromonas luteoviolacea.</title>
        <authorList>
            <person name="Vynne N.G."/>
            <person name="Mansson M."/>
            <person name="Gram L."/>
        </authorList>
    </citation>
    <scope>NUCLEOTIDE SEQUENCE [LARGE SCALE GENOMIC DNA]</scope>
    <source>
        <strain evidence="2 3">S4060-1</strain>
    </source>
</reference>
<proteinExistence type="predicted"/>
<dbReference type="RefSeq" id="WP_269203534.1">
    <property type="nucleotide sequence ID" value="NZ_AUXX01000056.1"/>
</dbReference>